<protein>
    <submittedName>
        <fullName evidence="1">Uncharacterized protein</fullName>
    </submittedName>
</protein>
<evidence type="ECO:0000313" key="1">
    <source>
        <dbReference type="EMBL" id="SFO59289.1"/>
    </source>
</evidence>
<organism evidence="1 2">
    <name type="scientific">Amycolatopsis rubida</name>
    <dbReference type="NCBI Taxonomy" id="112413"/>
    <lineage>
        <taxon>Bacteria</taxon>
        <taxon>Bacillati</taxon>
        <taxon>Actinomycetota</taxon>
        <taxon>Actinomycetes</taxon>
        <taxon>Pseudonocardiales</taxon>
        <taxon>Pseudonocardiaceae</taxon>
        <taxon>Amycolatopsis</taxon>
    </lineage>
</organism>
<dbReference type="Proteomes" id="UP000199137">
    <property type="component" value="Unassembled WGS sequence"/>
</dbReference>
<evidence type="ECO:0000313" key="2">
    <source>
        <dbReference type="Proteomes" id="UP000199137"/>
    </source>
</evidence>
<dbReference type="AlphaFoldDB" id="A0A1I5IFY8"/>
<dbReference type="EMBL" id="FOWC01000002">
    <property type="protein sequence ID" value="SFO59289.1"/>
    <property type="molecule type" value="Genomic_DNA"/>
</dbReference>
<gene>
    <name evidence="1" type="ORF">SAMN05421854_102442</name>
</gene>
<reference evidence="1 2" key="1">
    <citation type="submission" date="2016-10" db="EMBL/GenBank/DDBJ databases">
        <authorList>
            <person name="de Groot N.N."/>
        </authorList>
    </citation>
    <scope>NUCLEOTIDE SEQUENCE [LARGE SCALE GENOMIC DNA]</scope>
    <source>
        <strain evidence="1 2">DSM 44637</strain>
    </source>
</reference>
<accession>A0A1I5IFY8</accession>
<proteinExistence type="predicted"/>
<sequence length="53" mass="5360">MTTGITRDANGKEVVALAIGHGPTGTLPRPEGNALIKNIRAALTDLQSHPGGA</sequence>
<name>A0A1I5IFY8_9PSEU</name>
<dbReference type="STRING" id="112413.SAMN05421854_102442"/>